<comment type="catalytic activity">
    <reaction evidence="1">
        <text>ATP + protein L-histidine = ADP + protein N-phospho-L-histidine.</text>
        <dbReference type="EC" id="2.7.13.3"/>
    </reaction>
</comment>
<dbReference type="AlphaFoldDB" id="A0A4Q2KF66"/>
<evidence type="ECO:0000256" key="3">
    <source>
        <dbReference type="ARBA" id="ARBA00022777"/>
    </source>
</evidence>
<dbReference type="EC" id="2.7.13.3" evidence="2"/>
<evidence type="ECO:0000313" key="7">
    <source>
        <dbReference type="Proteomes" id="UP000291269"/>
    </source>
</evidence>
<dbReference type="InterPro" id="IPR003594">
    <property type="entry name" value="HATPase_dom"/>
</dbReference>
<dbReference type="GO" id="GO:0000160">
    <property type="term" value="P:phosphorelay signal transduction system"/>
    <property type="evidence" value="ECO:0007669"/>
    <property type="project" value="UniProtKB-KW"/>
</dbReference>
<feature type="domain" description="Histidine kinase" evidence="5">
    <location>
        <begin position="1"/>
        <end position="107"/>
    </location>
</feature>
<dbReference type="GO" id="GO:0005524">
    <property type="term" value="F:ATP binding"/>
    <property type="evidence" value="ECO:0007669"/>
    <property type="project" value="UniProtKB-KW"/>
</dbReference>
<organism evidence="6 7">
    <name type="scientific">Candidatus Borkfalkia ceftriaxoniphila</name>
    <dbReference type="NCBI Taxonomy" id="2508949"/>
    <lineage>
        <taxon>Bacteria</taxon>
        <taxon>Bacillati</taxon>
        <taxon>Bacillota</taxon>
        <taxon>Clostridia</taxon>
        <taxon>Christensenellales</taxon>
        <taxon>Christensenellaceae</taxon>
        <taxon>Candidatus Borkfalkia</taxon>
    </lineage>
</organism>
<comment type="caution">
    <text evidence="6">The sequence shown here is derived from an EMBL/GenBank/DDBJ whole genome shotgun (WGS) entry which is preliminary data.</text>
</comment>
<dbReference type="OrthoDB" id="9797586at2"/>
<sequence>MMRELALNVLDIVENSLAAGAKLVKVALTVRLCDDFLSICIEDDGCGMDETTLAKACDPFTTSRTTRNVGLGLPLFRFSAESAGGAFSIESKRGEGTRVEATYRIGHIDRMPLGDFGGVVLQMVTMNERVDFYITVSDGEQTGVLDTREIKEILGDISLTDPEVRAYLKEYIQENLVSVYGGKL</sequence>
<dbReference type="EMBL" id="SDOZ01000002">
    <property type="protein sequence ID" value="RXZ61933.1"/>
    <property type="molecule type" value="Genomic_DNA"/>
</dbReference>
<dbReference type="GO" id="GO:0004673">
    <property type="term" value="F:protein histidine kinase activity"/>
    <property type="evidence" value="ECO:0007669"/>
    <property type="project" value="UniProtKB-EC"/>
</dbReference>
<evidence type="ECO:0000256" key="4">
    <source>
        <dbReference type="ARBA" id="ARBA00023012"/>
    </source>
</evidence>
<dbReference type="Gene3D" id="3.30.565.10">
    <property type="entry name" value="Histidine kinase-like ATPase, C-terminal domain"/>
    <property type="match status" value="1"/>
</dbReference>
<evidence type="ECO:0000256" key="2">
    <source>
        <dbReference type="ARBA" id="ARBA00012438"/>
    </source>
</evidence>
<gene>
    <name evidence="6" type="ORF">ESZ91_05975</name>
</gene>
<reference evidence="6 7" key="1">
    <citation type="journal article" date="2019" name="Gut">
        <title>Antibiotics-induced monodominance of a novel gut bacterial order.</title>
        <authorList>
            <person name="Hildebrand F."/>
            <person name="Moitinho-Silva L."/>
            <person name="Blasche S."/>
            <person name="Jahn M.T."/>
            <person name="Gossmann T.I."/>
            <person name="Heuerta-Cepas J."/>
            <person name="Hercog R."/>
            <person name="Luetge M."/>
            <person name="Bahram M."/>
            <person name="Pryszlak A."/>
            <person name="Alves R.J."/>
            <person name="Waszak S.M."/>
            <person name="Zhu A."/>
            <person name="Ye L."/>
            <person name="Costea P.I."/>
            <person name="Aalvink S."/>
            <person name="Belzer C."/>
            <person name="Forslund S.K."/>
            <person name="Sunagawa S."/>
            <person name="Hentschel U."/>
            <person name="Merten C."/>
            <person name="Patil K.R."/>
            <person name="Benes V."/>
            <person name="Bork P."/>
        </authorList>
    </citation>
    <scope>NUCLEOTIDE SEQUENCE [LARGE SCALE GENOMIC DNA]</scope>
    <source>
        <strain evidence="6 7">HDS1380</strain>
    </source>
</reference>
<evidence type="ECO:0000259" key="5">
    <source>
        <dbReference type="PROSITE" id="PS50109"/>
    </source>
</evidence>
<keyword evidence="7" id="KW-1185">Reference proteome</keyword>
<proteinExistence type="predicted"/>
<keyword evidence="4" id="KW-0902">Two-component regulatory system</keyword>
<dbReference type="Pfam" id="PF02518">
    <property type="entry name" value="HATPase_c"/>
    <property type="match status" value="1"/>
</dbReference>
<accession>A0A4Q2KF66</accession>
<dbReference type="PRINTS" id="PR00344">
    <property type="entry name" value="BCTRLSENSOR"/>
</dbReference>
<evidence type="ECO:0000313" key="6">
    <source>
        <dbReference type="EMBL" id="RXZ61933.1"/>
    </source>
</evidence>
<dbReference type="InterPro" id="IPR005467">
    <property type="entry name" value="His_kinase_dom"/>
</dbReference>
<protein>
    <recommendedName>
        <fullName evidence="2">histidine kinase</fullName>
        <ecNumber evidence="2">2.7.13.3</ecNumber>
    </recommendedName>
</protein>
<keyword evidence="6" id="KW-0067">ATP-binding</keyword>
<dbReference type="PROSITE" id="PS50109">
    <property type="entry name" value="HIS_KIN"/>
    <property type="match status" value="1"/>
</dbReference>
<dbReference type="InterPro" id="IPR036890">
    <property type="entry name" value="HATPase_C_sf"/>
</dbReference>
<dbReference type="Proteomes" id="UP000291269">
    <property type="component" value="Unassembled WGS sequence"/>
</dbReference>
<keyword evidence="3" id="KW-0808">Transferase</keyword>
<dbReference type="SUPFAM" id="SSF55874">
    <property type="entry name" value="ATPase domain of HSP90 chaperone/DNA topoisomerase II/histidine kinase"/>
    <property type="match status" value="1"/>
</dbReference>
<dbReference type="InterPro" id="IPR004358">
    <property type="entry name" value="Sig_transdc_His_kin-like_C"/>
</dbReference>
<name>A0A4Q2KF66_9FIRM</name>
<keyword evidence="3" id="KW-0418">Kinase</keyword>
<dbReference type="SMART" id="SM00387">
    <property type="entry name" value="HATPase_c"/>
    <property type="match status" value="1"/>
</dbReference>
<keyword evidence="6" id="KW-0547">Nucleotide-binding</keyword>
<evidence type="ECO:0000256" key="1">
    <source>
        <dbReference type="ARBA" id="ARBA00000085"/>
    </source>
</evidence>